<dbReference type="InterPro" id="IPR034660">
    <property type="entry name" value="DinB/YfiT-like"/>
</dbReference>
<sequence>MSSKEVLSAFQKELSIYSPEQLRSIPEAGVWSIGQMYDHLIVVAHEYLDNVSVCSQAKEESFLEKTPAG</sequence>
<proteinExistence type="predicted"/>
<reference evidence="3" key="1">
    <citation type="journal article" date="2019" name="Int. J. Syst. Evol. Microbiol.">
        <title>The Global Catalogue of Microorganisms (GCM) 10K type strain sequencing project: providing services to taxonomists for standard genome sequencing and annotation.</title>
        <authorList>
            <consortium name="The Broad Institute Genomics Platform"/>
            <consortium name="The Broad Institute Genome Sequencing Center for Infectious Disease"/>
            <person name="Wu L."/>
            <person name="Ma J."/>
        </authorList>
    </citation>
    <scope>NUCLEOTIDE SEQUENCE [LARGE SCALE GENOMIC DNA]</scope>
    <source>
        <strain evidence="3">CGMCC 1.12151</strain>
    </source>
</reference>
<dbReference type="Gene3D" id="1.20.120.450">
    <property type="entry name" value="dinb family like domain"/>
    <property type="match status" value="1"/>
</dbReference>
<dbReference type="RefSeq" id="WP_377279213.1">
    <property type="nucleotide sequence ID" value="NZ_JBHSGL010000005.1"/>
</dbReference>
<evidence type="ECO:0000313" key="2">
    <source>
        <dbReference type="EMBL" id="MFC4713506.1"/>
    </source>
</evidence>
<feature type="domain" description="DinB-like" evidence="1">
    <location>
        <begin position="8"/>
        <end position="52"/>
    </location>
</feature>
<protein>
    <submittedName>
        <fullName evidence="2">DinB family protein</fullName>
    </submittedName>
</protein>
<evidence type="ECO:0000313" key="3">
    <source>
        <dbReference type="Proteomes" id="UP001595932"/>
    </source>
</evidence>
<dbReference type="Pfam" id="PF12867">
    <property type="entry name" value="DinB_2"/>
    <property type="match status" value="1"/>
</dbReference>
<organism evidence="2 3">
    <name type="scientific">Planococcus dechangensis</name>
    <dbReference type="NCBI Taxonomy" id="1176255"/>
    <lineage>
        <taxon>Bacteria</taxon>
        <taxon>Bacillati</taxon>
        <taxon>Bacillota</taxon>
        <taxon>Bacilli</taxon>
        <taxon>Bacillales</taxon>
        <taxon>Caryophanaceae</taxon>
        <taxon>Planococcus</taxon>
    </lineage>
</organism>
<evidence type="ECO:0000259" key="1">
    <source>
        <dbReference type="Pfam" id="PF12867"/>
    </source>
</evidence>
<name>A0ABV9MCJ3_9BACL</name>
<gene>
    <name evidence="2" type="ORF">ACFO5U_11560</name>
</gene>
<keyword evidence="3" id="KW-1185">Reference proteome</keyword>
<dbReference type="InterPro" id="IPR024775">
    <property type="entry name" value="DinB-like"/>
</dbReference>
<dbReference type="SUPFAM" id="SSF109854">
    <property type="entry name" value="DinB/YfiT-like putative metalloenzymes"/>
    <property type="match status" value="1"/>
</dbReference>
<accession>A0ABV9MCJ3</accession>
<comment type="caution">
    <text evidence="2">The sequence shown here is derived from an EMBL/GenBank/DDBJ whole genome shotgun (WGS) entry which is preliminary data.</text>
</comment>
<dbReference type="Proteomes" id="UP001595932">
    <property type="component" value="Unassembled WGS sequence"/>
</dbReference>
<dbReference type="EMBL" id="JBHSGL010000005">
    <property type="protein sequence ID" value="MFC4713506.1"/>
    <property type="molecule type" value="Genomic_DNA"/>
</dbReference>